<reference evidence="3" key="1">
    <citation type="journal article" date="2019" name="Beilstein J. Org. Chem.">
        <title>Nanangenines: drimane sesquiterpenoids as the dominant metabolite cohort of a novel Australian fungus, Aspergillus nanangensis.</title>
        <authorList>
            <person name="Lacey H.J."/>
            <person name="Gilchrist C.L.M."/>
            <person name="Crombie A."/>
            <person name="Kalaitzis J.A."/>
            <person name="Vuong D."/>
            <person name="Rutledge P.J."/>
            <person name="Turner P."/>
            <person name="Pitt J.I."/>
            <person name="Lacey E."/>
            <person name="Chooi Y.H."/>
            <person name="Piggott A.M."/>
        </authorList>
    </citation>
    <scope>NUCLEOTIDE SEQUENCE</scope>
    <source>
        <strain evidence="3">MST-FP2251</strain>
    </source>
</reference>
<accession>A0AAD4CFJ1</accession>
<gene>
    <name evidence="3" type="ORF">FE257_012781</name>
</gene>
<evidence type="ECO:0000256" key="1">
    <source>
        <dbReference type="SAM" id="MobiDB-lite"/>
    </source>
</evidence>
<protein>
    <submittedName>
        <fullName evidence="3">Uncharacterized protein</fullName>
    </submittedName>
</protein>
<reference evidence="3" key="2">
    <citation type="submission" date="2020-02" db="EMBL/GenBank/DDBJ databases">
        <authorList>
            <person name="Gilchrist C.L.M."/>
            <person name="Chooi Y.-H."/>
        </authorList>
    </citation>
    <scope>NUCLEOTIDE SEQUENCE</scope>
    <source>
        <strain evidence="3">MST-FP2251</strain>
    </source>
</reference>
<feature type="transmembrane region" description="Helical" evidence="2">
    <location>
        <begin position="77"/>
        <end position="98"/>
    </location>
</feature>
<evidence type="ECO:0000313" key="3">
    <source>
        <dbReference type="EMBL" id="KAF9885575.1"/>
    </source>
</evidence>
<dbReference type="Proteomes" id="UP001194746">
    <property type="component" value="Unassembled WGS sequence"/>
</dbReference>
<keyword evidence="2" id="KW-0472">Membrane</keyword>
<feature type="compositionally biased region" description="Basic and acidic residues" evidence="1">
    <location>
        <begin position="148"/>
        <end position="166"/>
    </location>
</feature>
<proteinExistence type="predicted"/>
<dbReference type="EMBL" id="VCAU01000093">
    <property type="protein sequence ID" value="KAF9885575.1"/>
    <property type="molecule type" value="Genomic_DNA"/>
</dbReference>
<sequence length="213" mass="22855">MVASDRSSNPNAAAAEARPPVTYIAIMATSLPTRTKGTLSDPSPTILVGSGPARSIAPLSPLATGYRDNGLDISAKIAIGVCVPVTVLIVAAVAFYFWRQRRQKKKNSGPEHGGSSSRRLFGRKYELEGNEISLPAEKTGQQPQSELDTTREIRELGGETDSEVKKPSVIAELPGDYTPAELPAGQDCQEISTMCRERHHNEDDVPSANLGRT</sequence>
<dbReference type="CDD" id="cd12087">
    <property type="entry name" value="TM_EGFR-like"/>
    <property type="match status" value="1"/>
</dbReference>
<dbReference type="AlphaFoldDB" id="A0AAD4CFJ1"/>
<keyword evidence="2" id="KW-0812">Transmembrane</keyword>
<keyword evidence="2" id="KW-1133">Transmembrane helix</keyword>
<evidence type="ECO:0000256" key="2">
    <source>
        <dbReference type="SAM" id="Phobius"/>
    </source>
</evidence>
<comment type="caution">
    <text evidence="3">The sequence shown here is derived from an EMBL/GenBank/DDBJ whole genome shotgun (WGS) entry which is preliminary data.</text>
</comment>
<keyword evidence="4" id="KW-1185">Reference proteome</keyword>
<feature type="region of interest" description="Disordered" evidence="1">
    <location>
        <begin position="131"/>
        <end position="168"/>
    </location>
</feature>
<evidence type="ECO:0000313" key="4">
    <source>
        <dbReference type="Proteomes" id="UP001194746"/>
    </source>
</evidence>
<name>A0AAD4CFJ1_ASPNN</name>
<organism evidence="3 4">
    <name type="scientific">Aspergillus nanangensis</name>
    <dbReference type="NCBI Taxonomy" id="2582783"/>
    <lineage>
        <taxon>Eukaryota</taxon>
        <taxon>Fungi</taxon>
        <taxon>Dikarya</taxon>
        <taxon>Ascomycota</taxon>
        <taxon>Pezizomycotina</taxon>
        <taxon>Eurotiomycetes</taxon>
        <taxon>Eurotiomycetidae</taxon>
        <taxon>Eurotiales</taxon>
        <taxon>Aspergillaceae</taxon>
        <taxon>Aspergillus</taxon>
        <taxon>Aspergillus subgen. Circumdati</taxon>
    </lineage>
</organism>